<dbReference type="EMBL" id="RZNC01000001">
    <property type="protein sequence ID" value="RWZ67709.1"/>
    <property type="molecule type" value="Genomic_DNA"/>
</dbReference>
<evidence type="ECO:0000313" key="2">
    <source>
        <dbReference type="Proteomes" id="UP000288603"/>
    </source>
</evidence>
<dbReference type="AlphaFoldDB" id="A0A3S5CNY8"/>
<comment type="caution">
    <text evidence="1">The sequence shown here is derived from an EMBL/GenBank/DDBJ whole genome shotgun (WGS) entry which is preliminary data.</text>
</comment>
<gene>
    <name evidence="1" type="ORF">ELQ92_00045</name>
</gene>
<proteinExistence type="predicted"/>
<sequence length="310" mass="34184">MQFSSNAGNGHLVRLPLESRRRLTASYLRASDAFLKVFAWCVDRGPTATSRAGRLKAQQSAIPIRTTSTPIDDALDRIVFAFRAGLDHARLVATALPDERASFAIVTTSRGCIESFAKAWWLMSAPSQKEITVRWLSSLERELNLRHKLEPDAVLASVDSGVERSVTSFRDVVADDLRTLLAGERPAVASDTWLASEFGNLLGPDGRLRYSRFSAVAHGESLGIGDFIGVTTGTRTPHYVVGMPAWLAEYCSETAFIASSVTAKMLIEFTGYDDSDGEVAAAHDDALVTMQYERERNFAIVQRSLFRFER</sequence>
<accession>A0A3S5CNY8</accession>
<dbReference type="RefSeq" id="WP_166426651.1">
    <property type="nucleotide sequence ID" value="NZ_RZNC01000001.1"/>
</dbReference>
<evidence type="ECO:0000313" key="1">
    <source>
        <dbReference type="EMBL" id="RWZ67709.1"/>
    </source>
</evidence>
<organism evidence="1 2">
    <name type="scientific">Labedella populi</name>
    <dbReference type="NCBI Taxonomy" id="2498850"/>
    <lineage>
        <taxon>Bacteria</taxon>
        <taxon>Bacillati</taxon>
        <taxon>Actinomycetota</taxon>
        <taxon>Actinomycetes</taxon>
        <taxon>Micrococcales</taxon>
        <taxon>Microbacteriaceae</taxon>
        <taxon>Labedella</taxon>
    </lineage>
</organism>
<keyword evidence="2" id="KW-1185">Reference proteome</keyword>
<protein>
    <submittedName>
        <fullName evidence="1">Uncharacterized protein</fullName>
    </submittedName>
</protein>
<dbReference type="Proteomes" id="UP000288603">
    <property type="component" value="Unassembled WGS sequence"/>
</dbReference>
<name>A0A3S5CNY8_9MICO</name>
<reference evidence="1 2" key="1">
    <citation type="submission" date="2018-12" db="EMBL/GenBank/DDBJ databases">
        <authorList>
            <person name="Li F."/>
        </authorList>
    </citation>
    <scope>NUCLEOTIDE SEQUENCE [LARGE SCALE GENOMIC DNA]</scope>
    <source>
        <strain evidence="1 2">8H24J-4-2</strain>
    </source>
</reference>